<sequence length="65" mass="7060">VIVSTAIGLVALVVGLIIGWPVLVVLSIIFTIVQFVMLAAKTAVERNDVKVAERLAEKQARHQHD</sequence>
<accession>A0A382F104</accession>
<protein>
    <submittedName>
        <fullName evidence="2">Uncharacterized protein</fullName>
    </submittedName>
</protein>
<name>A0A382F104_9ZZZZ</name>
<keyword evidence="1" id="KW-0472">Membrane</keyword>
<keyword evidence="1" id="KW-1133">Transmembrane helix</keyword>
<reference evidence="2" key="1">
    <citation type="submission" date="2018-05" db="EMBL/GenBank/DDBJ databases">
        <authorList>
            <person name="Lanie J.A."/>
            <person name="Ng W.-L."/>
            <person name="Kazmierczak K.M."/>
            <person name="Andrzejewski T.M."/>
            <person name="Davidsen T.M."/>
            <person name="Wayne K.J."/>
            <person name="Tettelin H."/>
            <person name="Glass J.I."/>
            <person name="Rusch D."/>
            <person name="Podicherti R."/>
            <person name="Tsui H.-C.T."/>
            <person name="Winkler M.E."/>
        </authorList>
    </citation>
    <scope>NUCLEOTIDE SEQUENCE</scope>
</reference>
<evidence type="ECO:0000313" key="2">
    <source>
        <dbReference type="EMBL" id="SVB56335.1"/>
    </source>
</evidence>
<gene>
    <name evidence="2" type="ORF">METZ01_LOCUS209189</name>
</gene>
<dbReference type="AlphaFoldDB" id="A0A382F104"/>
<dbReference type="EMBL" id="UINC01047268">
    <property type="protein sequence ID" value="SVB56335.1"/>
    <property type="molecule type" value="Genomic_DNA"/>
</dbReference>
<feature type="transmembrane region" description="Helical" evidence="1">
    <location>
        <begin position="6"/>
        <end position="33"/>
    </location>
</feature>
<organism evidence="2">
    <name type="scientific">marine metagenome</name>
    <dbReference type="NCBI Taxonomy" id="408172"/>
    <lineage>
        <taxon>unclassified sequences</taxon>
        <taxon>metagenomes</taxon>
        <taxon>ecological metagenomes</taxon>
    </lineage>
</organism>
<evidence type="ECO:0000256" key="1">
    <source>
        <dbReference type="SAM" id="Phobius"/>
    </source>
</evidence>
<feature type="non-terminal residue" evidence="2">
    <location>
        <position position="1"/>
    </location>
</feature>
<keyword evidence="1" id="KW-0812">Transmembrane</keyword>
<proteinExistence type="predicted"/>